<dbReference type="GO" id="GO:0005829">
    <property type="term" value="C:cytosol"/>
    <property type="evidence" value="ECO:0007669"/>
    <property type="project" value="TreeGrafter"/>
</dbReference>
<name>A0A968GED3_9SPIO</name>
<dbReference type="PROSITE" id="PS01094">
    <property type="entry name" value="UPF0076"/>
    <property type="match status" value="1"/>
</dbReference>
<dbReference type="SUPFAM" id="SSF55298">
    <property type="entry name" value="YjgF-like"/>
    <property type="match status" value="1"/>
</dbReference>
<dbReference type="CDD" id="cd00448">
    <property type="entry name" value="YjgF_YER057c_UK114_family"/>
    <property type="match status" value="1"/>
</dbReference>
<proteinExistence type="inferred from homology"/>
<dbReference type="InterPro" id="IPR035959">
    <property type="entry name" value="RutC-like_sf"/>
</dbReference>
<sequence>MIQKQVNTEKAPKAIGPYAQAIKTDVFIFTSGQLGIDPQTGDFVSADVQAQTKQIFHNLQAVLQEAGSSLDKVVKTTVFLKDLNDFVAVNEVYASFFPTNLPARSAVQVARLPKDGLVEIEVIALA</sequence>
<dbReference type="InterPro" id="IPR019897">
    <property type="entry name" value="RidA_CS"/>
</dbReference>
<reference evidence="2" key="1">
    <citation type="submission" date="2020-03" db="EMBL/GenBank/DDBJ databases">
        <title>Spirochaetal bacteria isolated from arthropods constitute a novel genus Entomospira genus novum within the order Spirochaetales.</title>
        <authorList>
            <person name="Grana-Miraglia L."/>
            <person name="Sikutova S."/>
            <person name="Fingerle V."/>
            <person name="Sing A."/>
            <person name="Castillo-Ramirez S."/>
            <person name="Margos G."/>
            <person name="Rudolf I."/>
        </authorList>
    </citation>
    <scope>NUCLEOTIDE SEQUENCE</scope>
    <source>
        <strain evidence="2">BR149</strain>
    </source>
</reference>
<dbReference type="Gene3D" id="3.30.1330.40">
    <property type="entry name" value="RutC-like"/>
    <property type="match status" value="1"/>
</dbReference>
<gene>
    <name evidence="2" type="ORF">HCT48_01910</name>
</gene>
<dbReference type="InterPro" id="IPR006175">
    <property type="entry name" value="YjgF/YER057c/UK114"/>
</dbReference>
<organism evidence="2 3">
    <name type="scientific">Entomospira culicis</name>
    <dbReference type="NCBI Taxonomy" id="2719989"/>
    <lineage>
        <taxon>Bacteria</taxon>
        <taxon>Pseudomonadati</taxon>
        <taxon>Spirochaetota</taxon>
        <taxon>Spirochaetia</taxon>
        <taxon>Spirochaetales</taxon>
        <taxon>Spirochaetaceae</taxon>
        <taxon>Entomospira</taxon>
    </lineage>
</organism>
<evidence type="ECO:0000313" key="2">
    <source>
        <dbReference type="EMBL" id="NIZ68973.1"/>
    </source>
</evidence>
<dbReference type="NCBIfam" id="TIGR00004">
    <property type="entry name" value="Rid family detoxifying hydrolase"/>
    <property type="match status" value="1"/>
</dbReference>
<dbReference type="PANTHER" id="PTHR11803:SF39">
    <property type="entry name" value="2-IMINOBUTANOATE_2-IMINOPROPANOATE DEAMINASE"/>
    <property type="match status" value="1"/>
</dbReference>
<dbReference type="InterPro" id="IPR006056">
    <property type="entry name" value="RidA"/>
</dbReference>
<dbReference type="AlphaFoldDB" id="A0A968GED3"/>
<dbReference type="FunFam" id="3.30.1330.40:FF:000001">
    <property type="entry name" value="L-PSP family endoribonuclease"/>
    <property type="match status" value="1"/>
</dbReference>
<evidence type="ECO:0000256" key="1">
    <source>
        <dbReference type="ARBA" id="ARBA00010552"/>
    </source>
</evidence>
<dbReference type="GO" id="GO:0019239">
    <property type="term" value="F:deaminase activity"/>
    <property type="evidence" value="ECO:0007669"/>
    <property type="project" value="TreeGrafter"/>
</dbReference>
<dbReference type="Proteomes" id="UP000778951">
    <property type="component" value="Unassembled WGS sequence"/>
</dbReference>
<comment type="caution">
    <text evidence="2">The sequence shown here is derived from an EMBL/GenBank/DDBJ whole genome shotgun (WGS) entry which is preliminary data.</text>
</comment>
<dbReference type="Pfam" id="PF01042">
    <property type="entry name" value="Ribonuc_L-PSP"/>
    <property type="match status" value="1"/>
</dbReference>
<protein>
    <submittedName>
        <fullName evidence="2">RidA family protein</fullName>
    </submittedName>
</protein>
<evidence type="ECO:0000313" key="3">
    <source>
        <dbReference type="Proteomes" id="UP000778951"/>
    </source>
</evidence>
<dbReference type="EMBL" id="JAATLM010000001">
    <property type="protein sequence ID" value="NIZ68973.1"/>
    <property type="molecule type" value="Genomic_DNA"/>
</dbReference>
<comment type="similarity">
    <text evidence="1">Belongs to the RutC family.</text>
</comment>
<dbReference type="PANTHER" id="PTHR11803">
    <property type="entry name" value="2-IMINOBUTANOATE/2-IMINOPROPANOATE DEAMINASE RIDA"/>
    <property type="match status" value="1"/>
</dbReference>
<accession>A0A968GED3</accession>
<keyword evidence="3" id="KW-1185">Reference proteome</keyword>